<reference evidence="1" key="1">
    <citation type="submission" date="2014-05" db="EMBL/GenBank/DDBJ databases">
        <authorList>
            <person name="Chronopoulou M."/>
        </authorList>
    </citation>
    <scope>NUCLEOTIDE SEQUENCE</scope>
    <source>
        <tissue evidence="1">Whole organism</tissue>
    </source>
</reference>
<sequence length="37" mass="4373">MFHSNLVTYKNFNTKINKNKKTFRSLIPFVGLKNISE</sequence>
<accession>A0A0K2UFB9</accession>
<name>A0A0K2UFB9_LEPSM</name>
<evidence type="ECO:0000313" key="1">
    <source>
        <dbReference type="EMBL" id="CDW36386.1"/>
    </source>
</evidence>
<dbReference type="AlphaFoldDB" id="A0A0K2UFB9"/>
<proteinExistence type="predicted"/>
<dbReference type="EMBL" id="HACA01019026">
    <property type="protein sequence ID" value="CDW36387.1"/>
    <property type="molecule type" value="Transcribed_RNA"/>
</dbReference>
<protein>
    <submittedName>
        <fullName evidence="1">Uncharacterized protein</fullName>
    </submittedName>
</protein>
<organism evidence="1">
    <name type="scientific">Lepeophtheirus salmonis</name>
    <name type="common">Salmon louse</name>
    <name type="synonym">Caligus salmonis</name>
    <dbReference type="NCBI Taxonomy" id="72036"/>
    <lineage>
        <taxon>Eukaryota</taxon>
        <taxon>Metazoa</taxon>
        <taxon>Ecdysozoa</taxon>
        <taxon>Arthropoda</taxon>
        <taxon>Crustacea</taxon>
        <taxon>Multicrustacea</taxon>
        <taxon>Hexanauplia</taxon>
        <taxon>Copepoda</taxon>
        <taxon>Siphonostomatoida</taxon>
        <taxon>Caligidae</taxon>
        <taxon>Lepeophtheirus</taxon>
    </lineage>
</organism>
<dbReference type="EMBL" id="HACA01019025">
    <property type="protein sequence ID" value="CDW36386.1"/>
    <property type="molecule type" value="Transcribed_RNA"/>
</dbReference>